<dbReference type="Proteomes" id="UP000654257">
    <property type="component" value="Unassembled WGS sequence"/>
</dbReference>
<proteinExistence type="inferred from homology"/>
<dbReference type="SUPFAM" id="SSF53474">
    <property type="entry name" value="alpha/beta-Hydrolases"/>
    <property type="match status" value="1"/>
</dbReference>
<name>A0A917D220_9NOCA</name>
<dbReference type="Pfam" id="PF00561">
    <property type="entry name" value="Abhydrolase_1"/>
    <property type="match status" value="1"/>
</dbReference>
<evidence type="ECO:0000313" key="5">
    <source>
        <dbReference type="EMBL" id="GGG04933.1"/>
    </source>
</evidence>
<accession>A0A917D220</accession>
<keyword evidence="6" id="KW-1185">Reference proteome</keyword>
<reference evidence="5" key="2">
    <citation type="submission" date="2020-09" db="EMBL/GenBank/DDBJ databases">
        <authorList>
            <person name="Sun Q."/>
            <person name="Sedlacek I."/>
        </authorList>
    </citation>
    <scope>NUCLEOTIDE SEQUENCE</scope>
    <source>
        <strain evidence="5">CCM 7905</strain>
    </source>
</reference>
<evidence type="ECO:0000256" key="1">
    <source>
        <dbReference type="ARBA" id="ARBA00010088"/>
    </source>
</evidence>
<dbReference type="PANTHER" id="PTHR43248">
    <property type="entry name" value="2-SUCCINYL-6-HYDROXY-2,4-CYCLOHEXADIENE-1-CARBOXYLATE SYNTHASE"/>
    <property type="match status" value="1"/>
</dbReference>
<gene>
    <name evidence="5" type="ORF">GCM10007304_18760</name>
</gene>
<dbReference type="AlphaFoldDB" id="A0A917D220"/>
<protein>
    <recommendedName>
        <fullName evidence="4">AB hydrolase-1 domain-containing protein</fullName>
    </recommendedName>
</protein>
<dbReference type="InterPro" id="IPR051601">
    <property type="entry name" value="Serine_prot/Carboxylest_S33"/>
</dbReference>
<dbReference type="InterPro" id="IPR029058">
    <property type="entry name" value="AB_hydrolase_fold"/>
</dbReference>
<comment type="caution">
    <text evidence="5">The sequence shown here is derived from an EMBL/GenBank/DDBJ whole genome shotgun (WGS) entry which is preliminary data.</text>
</comment>
<sequence>MTTPAAPTDFGAQSVDWGTCDGYATDGNDLPSNLQCARITVPVDYSNPTGDTARIALSRAPATGDRIGSILVNPGGPGASGLSAATTGEATDIAARFDMIGFDPRGIGASTPAVRCLTGPETDAERADDDTDTSPAGIAATEAENKDYAAKCAERTGRGFLAHVGSEDVARDMDVIRSVLGDDKLSYIGYSYGTRIGSTYAELFPDRVRALVLDGAIDPEQNPVDEVVDQAAGFQKAFDDFAADCAKTTSCPLGTSPEQAVGQFRRLVNPLLVNPARTTDPRGLSYEDANTGVQQALYSPTLWRALRVGLGQLADGSGDVLLSLADLYNGRLDDGSYSNLEDAFNAVRCVDDPPITNPAQAGELDTRFREAAPFLDDGRGNGSAALDVCAYWPVPSEGTPRITVSDLAPTVVVSTTEDPATPYEAGVALAADLGGSLITYRGTQHTVAFSGEDCVDEPLVSYLVDLTIPEQGLTC</sequence>
<keyword evidence="2" id="KW-0732">Signal</keyword>
<keyword evidence="3" id="KW-0378">Hydrolase</keyword>
<dbReference type="InterPro" id="IPR000073">
    <property type="entry name" value="AB_hydrolase_1"/>
</dbReference>
<evidence type="ECO:0000256" key="3">
    <source>
        <dbReference type="ARBA" id="ARBA00022801"/>
    </source>
</evidence>
<organism evidence="5 6">
    <name type="scientific">Rhodococcoides trifolii</name>
    <dbReference type="NCBI Taxonomy" id="908250"/>
    <lineage>
        <taxon>Bacteria</taxon>
        <taxon>Bacillati</taxon>
        <taxon>Actinomycetota</taxon>
        <taxon>Actinomycetes</taxon>
        <taxon>Mycobacteriales</taxon>
        <taxon>Nocardiaceae</taxon>
        <taxon>Rhodococcoides</taxon>
    </lineage>
</organism>
<feature type="domain" description="AB hydrolase-1" evidence="4">
    <location>
        <begin position="70"/>
        <end position="449"/>
    </location>
</feature>
<dbReference type="PANTHER" id="PTHR43248:SF29">
    <property type="entry name" value="TRIPEPTIDYL AMINOPEPTIDASE"/>
    <property type="match status" value="1"/>
</dbReference>
<evidence type="ECO:0000313" key="6">
    <source>
        <dbReference type="Proteomes" id="UP000654257"/>
    </source>
</evidence>
<dbReference type="Gene3D" id="3.40.50.1820">
    <property type="entry name" value="alpha/beta hydrolase"/>
    <property type="match status" value="1"/>
</dbReference>
<evidence type="ECO:0000259" key="4">
    <source>
        <dbReference type="Pfam" id="PF00561"/>
    </source>
</evidence>
<reference evidence="5" key="1">
    <citation type="journal article" date="2014" name="Int. J. Syst. Evol. Microbiol.">
        <title>Complete genome sequence of Corynebacterium casei LMG S-19264T (=DSM 44701T), isolated from a smear-ripened cheese.</title>
        <authorList>
            <consortium name="US DOE Joint Genome Institute (JGI-PGF)"/>
            <person name="Walter F."/>
            <person name="Albersmeier A."/>
            <person name="Kalinowski J."/>
            <person name="Ruckert C."/>
        </authorList>
    </citation>
    <scope>NUCLEOTIDE SEQUENCE</scope>
    <source>
        <strain evidence="5">CCM 7905</strain>
    </source>
</reference>
<dbReference type="EMBL" id="BMCU01000002">
    <property type="protein sequence ID" value="GGG04933.1"/>
    <property type="molecule type" value="Genomic_DNA"/>
</dbReference>
<evidence type="ECO:0000256" key="2">
    <source>
        <dbReference type="ARBA" id="ARBA00022729"/>
    </source>
</evidence>
<comment type="similarity">
    <text evidence="1">Belongs to the peptidase S33 family.</text>
</comment>
<dbReference type="GO" id="GO:0016787">
    <property type="term" value="F:hydrolase activity"/>
    <property type="evidence" value="ECO:0007669"/>
    <property type="project" value="UniProtKB-KW"/>
</dbReference>